<keyword evidence="3" id="KW-0378">Hydrolase</keyword>
<evidence type="ECO:0000313" key="4">
    <source>
        <dbReference type="Proteomes" id="UP000549066"/>
    </source>
</evidence>
<gene>
    <name evidence="3" type="ORF">BJY17_000030</name>
</gene>
<dbReference type="InterPro" id="IPR036526">
    <property type="entry name" value="C-N_Hydrolase_sf"/>
</dbReference>
<dbReference type="PANTHER" id="PTHR23088:SF27">
    <property type="entry name" value="DEAMINATED GLUTATHIONE AMIDASE"/>
    <property type="match status" value="1"/>
</dbReference>
<dbReference type="Proteomes" id="UP000549066">
    <property type="component" value="Unassembled WGS sequence"/>
</dbReference>
<dbReference type="InterPro" id="IPR003010">
    <property type="entry name" value="C-N_Hydrolase"/>
</dbReference>
<sequence length="277" mass="29720">MQRDTEGFGIAVAQFAPSDDAARNRAEIERLAALAASRGAGLVVFPEYSSHFTPEPGEGWLTAAESLDGAFTAHLAAVADRLGVHVVAGMIERLDREGDAADDRRVANTVVAVGPGAGIVATYRKLHLYDAFGQQESAWVASGAIEEPETFEAGRLRFGLQTCYDARFPEVTRRIVDAGADVVCMPAEWVRGPLKEAHWRVLTTARALENTIYVAAADHAPPIGAGNSMIVDPMGVELATIGETTDVAVAWISKQRIDAVREVNPALALRRFTVTPR</sequence>
<dbReference type="AlphaFoldDB" id="A0A852WTK0"/>
<dbReference type="GO" id="GO:0016787">
    <property type="term" value="F:hydrolase activity"/>
    <property type="evidence" value="ECO:0007669"/>
    <property type="project" value="UniProtKB-KW"/>
</dbReference>
<dbReference type="CDD" id="cd07581">
    <property type="entry name" value="nitrilase_3"/>
    <property type="match status" value="1"/>
</dbReference>
<dbReference type="EMBL" id="JACCFI010000001">
    <property type="protein sequence ID" value="NYG19283.1"/>
    <property type="molecule type" value="Genomic_DNA"/>
</dbReference>
<organism evidence="3 4">
    <name type="scientific">Agromyces hippuratus</name>
    <dbReference type="NCBI Taxonomy" id="286438"/>
    <lineage>
        <taxon>Bacteria</taxon>
        <taxon>Bacillati</taxon>
        <taxon>Actinomycetota</taxon>
        <taxon>Actinomycetes</taxon>
        <taxon>Micrococcales</taxon>
        <taxon>Microbacteriaceae</taxon>
        <taxon>Agromyces</taxon>
    </lineage>
</organism>
<comment type="similarity">
    <text evidence="1">Belongs to the carbon-nitrogen hydrolase superfamily. NIT1/NIT2 family.</text>
</comment>
<dbReference type="PROSITE" id="PS50263">
    <property type="entry name" value="CN_HYDROLASE"/>
    <property type="match status" value="1"/>
</dbReference>
<keyword evidence="4" id="KW-1185">Reference proteome</keyword>
<proteinExistence type="inferred from homology"/>
<feature type="domain" description="CN hydrolase" evidence="2">
    <location>
        <begin position="8"/>
        <end position="254"/>
    </location>
</feature>
<dbReference type="Gene3D" id="3.60.110.10">
    <property type="entry name" value="Carbon-nitrogen hydrolase"/>
    <property type="match status" value="1"/>
</dbReference>
<dbReference type="SUPFAM" id="SSF56317">
    <property type="entry name" value="Carbon-nitrogen hydrolase"/>
    <property type="match status" value="1"/>
</dbReference>
<comment type="caution">
    <text evidence="3">The sequence shown here is derived from an EMBL/GenBank/DDBJ whole genome shotgun (WGS) entry which is preliminary data.</text>
</comment>
<evidence type="ECO:0000313" key="3">
    <source>
        <dbReference type="EMBL" id="NYG19283.1"/>
    </source>
</evidence>
<dbReference type="RefSeq" id="WP_179549584.1">
    <property type="nucleotide sequence ID" value="NZ_JACCFI010000001.1"/>
</dbReference>
<protein>
    <submittedName>
        <fullName evidence="3">Putative amidohydrolase</fullName>
    </submittedName>
</protein>
<reference evidence="3 4" key="1">
    <citation type="submission" date="2020-07" db="EMBL/GenBank/DDBJ databases">
        <title>Sequencing the genomes of 1000 actinobacteria strains.</title>
        <authorList>
            <person name="Klenk H.-P."/>
        </authorList>
    </citation>
    <scope>NUCLEOTIDE SEQUENCE [LARGE SCALE GENOMIC DNA]</scope>
    <source>
        <strain evidence="3 4">DSM 8598</strain>
    </source>
</reference>
<dbReference type="Pfam" id="PF00795">
    <property type="entry name" value="CN_hydrolase"/>
    <property type="match status" value="1"/>
</dbReference>
<name>A0A852WTK0_9MICO</name>
<dbReference type="PANTHER" id="PTHR23088">
    <property type="entry name" value="NITRILASE-RELATED"/>
    <property type="match status" value="1"/>
</dbReference>
<evidence type="ECO:0000259" key="2">
    <source>
        <dbReference type="PROSITE" id="PS50263"/>
    </source>
</evidence>
<evidence type="ECO:0000256" key="1">
    <source>
        <dbReference type="ARBA" id="ARBA00010613"/>
    </source>
</evidence>
<accession>A0A852WTK0</accession>